<dbReference type="Gene3D" id="1.10.287.1490">
    <property type="match status" value="1"/>
</dbReference>
<name>A0A853IL43_9GAMM</name>
<dbReference type="Proteomes" id="UP000569732">
    <property type="component" value="Unassembled WGS sequence"/>
</dbReference>
<keyword evidence="3" id="KW-0238">DNA-binding</keyword>
<protein>
    <submittedName>
        <fullName evidence="3">DNA-binding protein</fullName>
    </submittedName>
</protein>
<reference evidence="3 4" key="1">
    <citation type="submission" date="2020-07" db="EMBL/GenBank/DDBJ databases">
        <title>Endozoicomonas sp. nov., isolated from sediment.</title>
        <authorList>
            <person name="Gu T."/>
        </authorList>
    </citation>
    <scope>NUCLEOTIDE SEQUENCE [LARGE SCALE GENOMIC DNA]</scope>
    <source>
        <strain evidence="3 4">SM1973</strain>
    </source>
</reference>
<keyword evidence="4" id="KW-1185">Reference proteome</keyword>
<organism evidence="3 4">
    <name type="scientific">Spartinivicinus marinus</name>
    <dbReference type="NCBI Taxonomy" id="2994442"/>
    <lineage>
        <taxon>Bacteria</taxon>
        <taxon>Pseudomonadati</taxon>
        <taxon>Pseudomonadota</taxon>
        <taxon>Gammaproteobacteria</taxon>
        <taxon>Oceanospirillales</taxon>
        <taxon>Zooshikellaceae</taxon>
        <taxon>Spartinivicinus</taxon>
    </lineage>
</organism>
<accession>A0A853IL43</accession>
<gene>
    <name evidence="3" type="ORF">H0A36_29000</name>
</gene>
<evidence type="ECO:0000313" key="3">
    <source>
        <dbReference type="EMBL" id="NYZ70057.1"/>
    </source>
</evidence>
<dbReference type="EMBL" id="JACCKB010000245">
    <property type="protein sequence ID" value="NYZ70057.1"/>
    <property type="molecule type" value="Genomic_DNA"/>
</dbReference>
<evidence type="ECO:0000256" key="1">
    <source>
        <dbReference type="SAM" id="Coils"/>
    </source>
</evidence>
<keyword evidence="1" id="KW-0175">Coiled coil</keyword>
<dbReference type="InterPro" id="IPR021104">
    <property type="entry name" value="KfrA_DNA-bd_N"/>
</dbReference>
<feature type="coiled-coil region" evidence="1">
    <location>
        <begin position="76"/>
        <end position="292"/>
    </location>
</feature>
<evidence type="ECO:0000313" key="4">
    <source>
        <dbReference type="Proteomes" id="UP000569732"/>
    </source>
</evidence>
<feature type="domain" description="KfrA N-terminal DNA-binding" evidence="2">
    <location>
        <begin position="8"/>
        <end position="115"/>
    </location>
</feature>
<dbReference type="RefSeq" id="WP_180571999.1">
    <property type="nucleotide sequence ID" value="NZ_JACCKB010000245.1"/>
</dbReference>
<evidence type="ECO:0000259" key="2">
    <source>
        <dbReference type="Pfam" id="PF11740"/>
    </source>
</evidence>
<dbReference type="GO" id="GO:0003677">
    <property type="term" value="F:DNA binding"/>
    <property type="evidence" value="ECO:0007669"/>
    <property type="project" value="UniProtKB-KW"/>
</dbReference>
<proteinExistence type="predicted"/>
<dbReference type="Pfam" id="PF11740">
    <property type="entry name" value="KfrA_N"/>
    <property type="match status" value="1"/>
</dbReference>
<dbReference type="SUPFAM" id="SSF57997">
    <property type="entry name" value="Tropomyosin"/>
    <property type="match status" value="1"/>
</dbReference>
<dbReference type="AlphaFoldDB" id="A0A853IL43"/>
<sequence length="327" mass="36692">MAREGVSYDEVAQVCEQLYREGLKPNQRNVREILGTGSTSTLLRHINTWKERQQAAANTELDLPQSVIGTIKKAMLEAVDNATQKQEAALVDAKEQLQEAFRGLNAYEDKIKVLKHEKNTLLAQSEAKTLELEKQLAATQRRADDLETQNKALNSKLDEALRAQEIARTESAKAQMQVERADIAVEKAEQRGDELRQELEQLKSALTTAEKAAATAEAVAKEQSKAIDRLDTELAEDKQALTALQSRYDNLLGRYEEAAKMETKVQEQDKQISRLESDILNHQRRYEDLLAKYEACTRLESATTARLAVLEAQSSQPAKPTDKSTKK</sequence>
<comment type="caution">
    <text evidence="3">The sequence shown here is derived from an EMBL/GenBank/DDBJ whole genome shotgun (WGS) entry which is preliminary data.</text>
</comment>